<keyword evidence="8" id="KW-1185">Reference proteome</keyword>
<dbReference type="VEuPathDB" id="FungiDB:SCODWIG_01125"/>
<dbReference type="GO" id="GO:0000329">
    <property type="term" value="C:fungal-type vacuole membrane"/>
    <property type="evidence" value="ECO:0007669"/>
    <property type="project" value="TreeGrafter"/>
</dbReference>
<feature type="transmembrane region" description="Helical" evidence="6">
    <location>
        <begin position="83"/>
        <end position="103"/>
    </location>
</feature>
<evidence type="ECO:0000256" key="2">
    <source>
        <dbReference type="ARBA" id="ARBA00009190"/>
    </source>
</evidence>
<feature type="chain" id="PRO_5017497520" description="GDT1 family protein" evidence="6">
    <location>
        <begin position="23"/>
        <end position="290"/>
    </location>
</feature>
<evidence type="ECO:0000256" key="4">
    <source>
        <dbReference type="ARBA" id="ARBA00022989"/>
    </source>
</evidence>
<dbReference type="GO" id="GO:0005384">
    <property type="term" value="F:manganese ion transmembrane transporter activity"/>
    <property type="evidence" value="ECO:0007669"/>
    <property type="project" value="TreeGrafter"/>
</dbReference>
<evidence type="ECO:0000313" key="7">
    <source>
        <dbReference type="EMBL" id="SSD59364.1"/>
    </source>
</evidence>
<accession>A0A376B4H7</accession>
<protein>
    <recommendedName>
        <fullName evidence="6">GDT1 family protein</fullName>
    </recommendedName>
</protein>
<dbReference type="GO" id="GO:0005794">
    <property type="term" value="C:Golgi apparatus"/>
    <property type="evidence" value="ECO:0007669"/>
    <property type="project" value="TreeGrafter"/>
</dbReference>
<dbReference type="Proteomes" id="UP000262825">
    <property type="component" value="Unassembled WGS sequence"/>
</dbReference>
<keyword evidence="6" id="KW-0732">Signal</keyword>
<dbReference type="InterPro" id="IPR001727">
    <property type="entry name" value="GDT1-like"/>
</dbReference>
<gene>
    <name evidence="7" type="ORF">SCODWIG_01125</name>
</gene>
<feature type="signal peptide" evidence="6">
    <location>
        <begin position="1"/>
        <end position="22"/>
    </location>
</feature>
<dbReference type="Pfam" id="PF01169">
    <property type="entry name" value="GDT1"/>
    <property type="match status" value="2"/>
</dbReference>
<dbReference type="PANTHER" id="PTHR12608:SF1">
    <property type="entry name" value="TRANSMEMBRANE PROTEIN 165"/>
    <property type="match status" value="1"/>
</dbReference>
<sequence length="290" mass="31736">MYKKVLPFIFLLSTFYLQPSFANDITGNDHQDITITDGAGNNDPPVESPLKSFLLAISMIVVSEIGDKTFLIAVLMAMRNSRWTVFFASSSSLVIMTVLSGILGHSITTLISERLVTLIGALSFFFFGYATLKEALQMSNSTGVEETMAEVEEEIAVRDLNKTLNSSENGGDVQKHKIAASSSYSFNKFTEQFTDFLSYIFSPVFLQVFVMVFLGEIGDRSQISIIIMGSTSNYWLCILGACIGHILCTAVAVIGGNLLASKVSMKTVSLAGAIIFFLFGLVYLANFFRS</sequence>
<keyword evidence="3 6" id="KW-0812">Transmembrane</keyword>
<feature type="transmembrane region" description="Helical" evidence="6">
    <location>
        <begin position="196"/>
        <end position="214"/>
    </location>
</feature>
<feature type="transmembrane region" description="Helical" evidence="6">
    <location>
        <begin position="53"/>
        <end position="76"/>
    </location>
</feature>
<dbReference type="GO" id="GO:0015085">
    <property type="term" value="F:calcium ion transmembrane transporter activity"/>
    <property type="evidence" value="ECO:0007669"/>
    <property type="project" value="TreeGrafter"/>
</dbReference>
<keyword evidence="4 6" id="KW-1133">Transmembrane helix</keyword>
<feature type="transmembrane region" description="Helical" evidence="6">
    <location>
        <begin position="234"/>
        <end position="260"/>
    </location>
</feature>
<feature type="transmembrane region" description="Helical" evidence="6">
    <location>
        <begin position="267"/>
        <end position="288"/>
    </location>
</feature>
<dbReference type="PANTHER" id="PTHR12608">
    <property type="entry name" value="TRANSMEMBRANE PROTEIN HTP-1 RELATED"/>
    <property type="match status" value="1"/>
</dbReference>
<dbReference type="GO" id="GO:0032472">
    <property type="term" value="P:Golgi calcium ion transport"/>
    <property type="evidence" value="ECO:0007669"/>
    <property type="project" value="TreeGrafter"/>
</dbReference>
<keyword evidence="5 6" id="KW-0472">Membrane</keyword>
<dbReference type="GO" id="GO:0032468">
    <property type="term" value="P:Golgi calcium ion homeostasis"/>
    <property type="evidence" value="ECO:0007669"/>
    <property type="project" value="TreeGrafter"/>
</dbReference>
<evidence type="ECO:0000313" key="8">
    <source>
        <dbReference type="Proteomes" id="UP000262825"/>
    </source>
</evidence>
<evidence type="ECO:0000256" key="6">
    <source>
        <dbReference type="RuleBase" id="RU365102"/>
    </source>
</evidence>
<name>A0A376B4H7_9ASCO</name>
<dbReference type="AlphaFoldDB" id="A0A376B4H7"/>
<evidence type="ECO:0000256" key="3">
    <source>
        <dbReference type="ARBA" id="ARBA00022692"/>
    </source>
</evidence>
<organism evidence="7 8">
    <name type="scientific">Saccharomycodes ludwigii</name>
    <dbReference type="NCBI Taxonomy" id="36035"/>
    <lineage>
        <taxon>Eukaryota</taxon>
        <taxon>Fungi</taxon>
        <taxon>Dikarya</taxon>
        <taxon>Ascomycota</taxon>
        <taxon>Saccharomycotina</taxon>
        <taxon>Saccharomycetes</taxon>
        <taxon>Saccharomycodales</taxon>
        <taxon>Saccharomycodaceae</taxon>
        <taxon>Saccharomycodes</taxon>
    </lineage>
</organism>
<reference evidence="8" key="1">
    <citation type="submission" date="2018-06" db="EMBL/GenBank/DDBJ databases">
        <authorList>
            <person name="Guldener U."/>
        </authorList>
    </citation>
    <scope>NUCLEOTIDE SEQUENCE [LARGE SCALE GENOMIC DNA]</scope>
    <source>
        <strain evidence="8">UTAD17</strain>
    </source>
</reference>
<feature type="transmembrane region" description="Helical" evidence="6">
    <location>
        <begin position="115"/>
        <end position="132"/>
    </location>
</feature>
<evidence type="ECO:0000256" key="1">
    <source>
        <dbReference type="ARBA" id="ARBA00004141"/>
    </source>
</evidence>
<proteinExistence type="inferred from homology"/>
<comment type="similarity">
    <text evidence="2 6">Belongs to the GDT1 family.</text>
</comment>
<dbReference type="PROSITE" id="PS01214">
    <property type="entry name" value="UPF0016"/>
    <property type="match status" value="1"/>
</dbReference>
<evidence type="ECO:0000256" key="5">
    <source>
        <dbReference type="ARBA" id="ARBA00023136"/>
    </source>
</evidence>
<comment type="subcellular location">
    <subcellularLocation>
        <location evidence="1 6">Membrane</location>
        <topology evidence="1 6">Multi-pass membrane protein</topology>
    </subcellularLocation>
</comment>
<dbReference type="InterPro" id="IPR049555">
    <property type="entry name" value="GDT1-like_CS"/>
</dbReference>
<dbReference type="EMBL" id="UFAJ01000130">
    <property type="protein sequence ID" value="SSD59364.1"/>
    <property type="molecule type" value="Genomic_DNA"/>
</dbReference>